<proteinExistence type="predicted"/>
<comment type="subcellular location">
    <subcellularLocation>
        <location evidence="2">Membrane</location>
    </subcellularLocation>
</comment>
<dbReference type="InterPro" id="IPR004358">
    <property type="entry name" value="Sig_transdc_His_kin-like_C"/>
</dbReference>
<keyword evidence="8" id="KW-0812">Transmembrane</keyword>
<dbReference type="OrthoDB" id="1791938at2"/>
<accession>A0A1H2XBC4</accession>
<evidence type="ECO:0000256" key="3">
    <source>
        <dbReference type="ARBA" id="ARBA00012438"/>
    </source>
</evidence>
<dbReference type="PANTHER" id="PTHR45453:SF1">
    <property type="entry name" value="PHOSPHATE REGULON SENSOR PROTEIN PHOR"/>
    <property type="match status" value="1"/>
</dbReference>
<sequence length="421" mass="49710">MKKRRIILSAFIVGLSSLLYMDFYVKNFKFSFAAVIFPLILYMYEEYNPIKFGILSGFSLVLFRSIFYNIFYGQFIETFIYSIPENIFYIVYGLSFYLFKKSSYLITHNKMFIIAALSDTLSNIVEIYIRVGKNIFTFDFQIIRILFLVGIIRAGLLWLMILGYKYYKLILVKEEHDRRYKNLIKLTSRLKTEIYWMEKNMIHIEKVMANAYELFSNIREDKNREDWSNVALEIAKDIHEIKKEYELVVMGIEDIMESRLDNTGMYYSELLDILKESLERDIIKQNKEIKIRYEMERDFYTEKHYYLMSILRNIITNAIDAIEDKGNINVCHLVKNSHHQFIVKDDGCGISGEDLPHIFLPGYSTKIDYSTGQVNRGLGLTIIENLLKVHFKGQIQVESEIGKGSTFKIFIPEKELEGIRE</sequence>
<dbReference type="AlphaFoldDB" id="A0A1H2XBC4"/>
<keyword evidence="8" id="KW-0472">Membrane</keyword>
<protein>
    <recommendedName>
        <fullName evidence="3">histidine kinase</fullName>
        <ecNumber evidence="3">2.7.13.3</ecNumber>
    </recommendedName>
</protein>
<evidence type="ECO:0000256" key="5">
    <source>
        <dbReference type="ARBA" id="ARBA00022679"/>
    </source>
</evidence>
<keyword evidence="4" id="KW-0597">Phosphoprotein</keyword>
<dbReference type="Pfam" id="PF02518">
    <property type="entry name" value="HATPase_c"/>
    <property type="match status" value="1"/>
</dbReference>
<dbReference type="InterPro" id="IPR036890">
    <property type="entry name" value="HATPase_C_sf"/>
</dbReference>
<dbReference type="GO" id="GO:0000155">
    <property type="term" value="F:phosphorelay sensor kinase activity"/>
    <property type="evidence" value="ECO:0007669"/>
    <property type="project" value="TreeGrafter"/>
</dbReference>
<evidence type="ECO:0000256" key="7">
    <source>
        <dbReference type="ARBA" id="ARBA00023012"/>
    </source>
</evidence>
<dbReference type="PANTHER" id="PTHR45453">
    <property type="entry name" value="PHOSPHATE REGULON SENSOR PROTEIN PHOR"/>
    <property type="match status" value="1"/>
</dbReference>
<evidence type="ECO:0000313" key="10">
    <source>
        <dbReference type="EMBL" id="SDW90058.1"/>
    </source>
</evidence>
<comment type="catalytic activity">
    <reaction evidence="1">
        <text>ATP + protein L-histidine = ADP + protein N-phospho-L-histidine.</text>
        <dbReference type="EC" id="2.7.13.3"/>
    </reaction>
</comment>
<feature type="domain" description="Histidine kinase" evidence="9">
    <location>
        <begin position="200"/>
        <end position="415"/>
    </location>
</feature>
<dbReference type="SUPFAM" id="SSF55874">
    <property type="entry name" value="ATPase domain of HSP90 chaperone/DNA topoisomerase II/histidine kinase"/>
    <property type="match status" value="1"/>
</dbReference>
<dbReference type="InterPro" id="IPR003594">
    <property type="entry name" value="HATPase_dom"/>
</dbReference>
<feature type="transmembrane region" description="Helical" evidence="8">
    <location>
        <begin position="111"/>
        <end position="129"/>
    </location>
</feature>
<dbReference type="GO" id="GO:0004721">
    <property type="term" value="F:phosphoprotein phosphatase activity"/>
    <property type="evidence" value="ECO:0007669"/>
    <property type="project" value="TreeGrafter"/>
</dbReference>
<name>A0A1H2XBC4_9FIRM</name>
<dbReference type="GO" id="GO:0016036">
    <property type="term" value="P:cellular response to phosphate starvation"/>
    <property type="evidence" value="ECO:0007669"/>
    <property type="project" value="TreeGrafter"/>
</dbReference>
<keyword evidence="8" id="KW-1133">Transmembrane helix</keyword>
<feature type="transmembrane region" description="Helical" evidence="8">
    <location>
        <begin position="52"/>
        <end position="72"/>
    </location>
</feature>
<evidence type="ECO:0000256" key="6">
    <source>
        <dbReference type="ARBA" id="ARBA00022777"/>
    </source>
</evidence>
<keyword evidence="11" id="KW-1185">Reference proteome</keyword>
<dbReference type="InterPro" id="IPR050351">
    <property type="entry name" value="BphY/WalK/GraS-like"/>
</dbReference>
<dbReference type="RefSeq" id="WP_093752177.1">
    <property type="nucleotide sequence ID" value="NZ_FNNG01000005.1"/>
</dbReference>
<gene>
    <name evidence="10" type="ORF">SAMN05660923_01395</name>
</gene>
<dbReference type="CDD" id="cd00075">
    <property type="entry name" value="HATPase"/>
    <property type="match status" value="1"/>
</dbReference>
<evidence type="ECO:0000256" key="8">
    <source>
        <dbReference type="SAM" id="Phobius"/>
    </source>
</evidence>
<evidence type="ECO:0000256" key="2">
    <source>
        <dbReference type="ARBA" id="ARBA00004370"/>
    </source>
</evidence>
<keyword evidence="7" id="KW-0902">Two-component regulatory system</keyword>
<keyword evidence="6 10" id="KW-0418">Kinase</keyword>
<dbReference type="Gene3D" id="3.30.565.10">
    <property type="entry name" value="Histidine kinase-like ATPase, C-terminal domain"/>
    <property type="match status" value="1"/>
</dbReference>
<dbReference type="InterPro" id="IPR005467">
    <property type="entry name" value="His_kinase_dom"/>
</dbReference>
<feature type="transmembrane region" description="Helical" evidence="8">
    <location>
        <begin position="141"/>
        <end position="164"/>
    </location>
</feature>
<evidence type="ECO:0000259" key="9">
    <source>
        <dbReference type="PROSITE" id="PS50109"/>
    </source>
</evidence>
<keyword evidence="5" id="KW-0808">Transferase</keyword>
<dbReference type="EMBL" id="FNNG01000005">
    <property type="protein sequence ID" value="SDW90058.1"/>
    <property type="molecule type" value="Genomic_DNA"/>
</dbReference>
<dbReference type="PRINTS" id="PR00344">
    <property type="entry name" value="BCTRLSENSOR"/>
</dbReference>
<dbReference type="GO" id="GO:0005886">
    <property type="term" value="C:plasma membrane"/>
    <property type="evidence" value="ECO:0007669"/>
    <property type="project" value="TreeGrafter"/>
</dbReference>
<evidence type="ECO:0000256" key="4">
    <source>
        <dbReference type="ARBA" id="ARBA00022553"/>
    </source>
</evidence>
<organism evidence="10 11">
    <name type="scientific">Tepidimicrobium xylanilyticum</name>
    <dbReference type="NCBI Taxonomy" id="1123352"/>
    <lineage>
        <taxon>Bacteria</taxon>
        <taxon>Bacillati</taxon>
        <taxon>Bacillota</taxon>
        <taxon>Tissierellia</taxon>
        <taxon>Tissierellales</taxon>
        <taxon>Tepidimicrobiaceae</taxon>
        <taxon>Tepidimicrobium</taxon>
    </lineage>
</organism>
<dbReference type="EC" id="2.7.13.3" evidence="3"/>
<evidence type="ECO:0000313" key="11">
    <source>
        <dbReference type="Proteomes" id="UP000198828"/>
    </source>
</evidence>
<feature type="transmembrane region" description="Helical" evidence="8">
    <location>
        <begin position="78"/>
        <end position="99"/>
    </location>
</feature>
<reference evidence="10 11" key="1">
    <citation type="submission" date="2016-10" db="EMBL/GenBank/DDBJ databases">
        <authorList>
            <person name="de Groot N.N."/>
        </authorList>
    </citation>
    <scope>NUCLEOTIDE SEQUENCE [LARGE SCALE GENOMIC DNA]</scope>
    <source>
        <strain evidence="10 11">DSM 23310</strain>
    </source>
</reference>
<evidence type="ECO:0000256" key="1">
    <source>
        <dbReference type="ARBA" id="ARBA00000085"/>
    </source>
</evidence>
<dbReference type="Proteomes" id="UP000198828">
    <property type="component" value="Unassembled WGS sequence"/>
</dbReference>
<dbReference type="SMART" id="SM00387">
    <property type="entry name" value="HATPase_c"/>
    <property type="match status" value="1"/>
</dbReference>
<dbReference type="PROSITE" id="PS50109">
    <property type="entry name" value="HIS_KIN"/>
    <property type="match status" value="1"/>
</dbReference>